<name>A0A1G2LQ24_9BACT</name>
<dbReference type="AlphaFoldDB" id="A0A1G2LQ24"/>
<dbReference type="PROSITE" id="PS00061">
    <property type="entry name" value="ADH_SHORT"/>
    <property type="match status" value="1"/>
</dbReference>
<evidence type="ECO:0000259" key="1">
    <source>
        <dbReference type="Pfam" id="PF16363"/>
    </source>
</evidence>
<dbReference type="Proteomes" id="UP000177171">
    <property type="component" value="Unassembled WGS sequence"/>
</dbReference>
<feature type="domain" description="NAD(P)-binding" evidence="1">
    <location>
        <begin position="10"/>
        <end position="318"/>
    </location>
</feature>
<protein>
    <recommendedName>
        <fullName evidence="1">NAD(P)-binding domain-containing protein</fullName>
    </recommendedName>
</protein>
<accession>A0A1G2LQ24</accession>
<sequence>MVQNKQETIFITGGLGFVGAMLCRKFLEAGDRVVVYDAFRSYLSPLIDQNYSLYFKKRYEGLENKVEVVHGDVRDYVLLNDSVRNAKPDRIIHAAAFPIADLSDKYPHEAVAVTYNGAHNILEASKNLGLKRFVLISSSMIYGDFKYKPCDESHSTEPKGIYGSTKLGSEILTKTYSRRYKFSYAIVRPSAIYGPTDCNRRVTQLFLENAIKGEPIVLHGGGKSELDFTFVDDAAQGIFLATKEEKGANETFNITYGQGRTLEELAEIVKQHFPKTKIVYKEIPEGEQRPSRGALDISRARNLLGYKPRYSLEEGINRYVDFLKDIHSLNDS</sequence>
<dbReference type="InterPro" id="IPR020904">
    <property type="entry name" value="Sc_DH/Rdtase_CS"/>
</dbReference>
<dbReference type="SUPFAM" id="SSF51735">
    <property type="entry name" value="NAD(P)-binding Rossmann-fold domains"/>
    <property type="match status" value="1"/>
</dbReference>
<evidence type="ECO:0000313" key="3">
    <source>
        <dbReference type="Proteomes" id="UP000177171"/>
    </source>
</evidence>
<proteinExistence type="predicted"/>
<dbReference type="InterPro" id="IPR036291">
    <property type="entry name" value="NAD(P)-bd_dom_sf"/>
</dbReference>
<dbReference type="InterPro" id="IPR016040">
    <property type="entry name" value="NAD(P)-bd_dom"/>
</dbReference>
<dbReference type="Pfam" id="PF16363">
    <property type="entry name" value="GDP_Man_Dehyd"/>
    <property type="match status" value="1"/>
</dbReference>
<dbReference type="Gene3D" id="3.40.50.720">
    <property type="entry name" value="NAD(P)-binding Rossmann-like Domain"/>
    <property type="match status" value="1"/>
</dbReference>
<reference evidence="2 3" key="1">
    <citation type="journal article" date="2016" name="Nat. Commun.">
        <title>Thousands of microbial genomes shed light on interconnected biogeochemical processes in an aquifer system.</title>
        <authorList>
            <person name="Anantharaman K."/>
            <person name="Brown C.T."/>
            <person name="Hug L.A."/>
            <person name="Sharon I."/>
            <person name="Castelle C.J."/>
            <person name="Probst A.J."/>
            <person name="Thomas B.C."/>
            <person name="Singh A."/>
            <person name="Wilkins M.J."/>
            <person name="Karaoz U."/>
            <person name="Brodie E.L."/>
            <person name="Williams K.H."/>
            <person name="Hubbard S.S."/>
            <person name="Banfield J.F."/>
        </authorList>
    </citation>
    <scope>NUCLEOTIDE SEQUENCE [LARGE SCALE GENOMIC DNA]</scope>
</reference>
<dbReference type="PANTHER" id="PTHR43000">
    <property type="entry name" value="DTDP-D-GLUCOSE 4,6-DEHYDRATASE-RELATED"/>
    <property type="match status" value="1"/>
</dbReference>
<evidence type="ECO:0000313" key="2">
    <source>
        <dbReference type="EMBL" id="OHA13706.1"/>
    </source>
</evidence>
<gene>
    <name evidence="2" type="ORF">A3G49_04870</name>
</gene>
<comment type="caution">
    <text evidence="2">The sequence shown here is derived from an EMBL/GenBank/DDBJ whole genome shotgun (WGS) entry which is preliminary data.</text>
</comment>
<dbReference type="EMBL" id="MHQY01000018">
    <property type="protein sequence ID" value="OHA13706.1"/>
    <property type="molecule type" value="Genomic_DNA"/>
</dbReference>
<organism evidence="2 3">
    <name type="scientific">Candidatus Sungbacteria bacterium RIFCSPLOWO2_12_FULL_41_11</name>
    <dbReference type="NCBI Taxonomy" id="1802286"/>
    <lineage>
        <taxon>Bacteria</taxon>
        <taxon>Candidatus Sungiibacteriota</taxon>
    </lineage>
</organism>